<accession>A0A0U0YL86</accession>
<reference evidence="3 5" key="2">
    <citation type="submission" date="2018-08" db="EMBL/GenBank/DDBJ databases">
        <title>Linezolid Resistance in Mycobacterium abscessus: MIC Distribution and Comprehensive Investigation of Resistance Mechanisms.</title>
        <authorList>
            <person name="Ye M."/>
            <person name="Xu L."/>
            <person name="Zou Y."/>
            <person name="Li B."/>
            <person name="Guo Q."/>
            <person name="Zhang Y."/>
            <person name="Zhan M."/>
            <person name="Xu B."/>
            <person name="Yu F."/>
            <person name="Zhang Z."/>
            <person name="Chu H."/>
        </authorList>
    </citation>
    <scope>NUCLEOTIDE SEQUENCE [LARGE SCALE GENOMIC DNA]</scope>
    <source>
        <strain evidence="3 5">G143</strain>
    </source>
</reference>
<evidence type="ECO:0000259" key="1">
    <source>
        <dbReference type="Pfam" id="PF00561"/>
    </source>
</evidence>
<proteinExistence type="predicted"/>
<evidence type="ECO:0000313" key="5">
    <source>
        <dbReference type="Proteomes" id="UP000284557"/>
    </source>
</evidence>
<comment type="caution">
    <text evidence="2">The sequence shown here is derived from an EMBL/GenBank/DDBJ whole genome shotgun (WGS) entry which is preliminary data.</text>
</comment>
<evidence type="ECO:0000313" key="3">
    <source>
        <dbReference type="EMBL" id="RIT41253.1"/>
    </source>
</evidence>
<dbReference type="PRINTS" id="PR00412">
    <property type="entry name" value="EPOXHYDRLASE"/>
</dbReference>
<evidence type="ECO:0000313" key="4">
    <source>
        <dbReference type="Proteomes" id="UP000038487"/>
    </source>
</evidence>
<dbReference type="EMBL" id="QXBN01000004">
    <property type="protein sequence ID" value="RIT41253.1"/>
    <property type="molecule type" value="Genomic_DNA"/>
</dbReference>
<protein>
    <submittedName>
        <fullName evidence="3">Alpha/beta hydrolase</fullName>
    </submittedName>
    <submittedName>
        <fullName evidence="2">Hydrolase, alpha/beta fold</fullName>
        <ecNumber evidence="2">3.1.1.24</ecNumber>
    </submittedName>
</protein>
<dbReference type="GO" id="GO:0047570">
    <property type="term" value="F:3-oxoadipate enol-lactonase activity"/>
    <property type="evidence" value="ECO:0007669"/>
    <property type="project" value="UniProtKB-EC"/>
</dbReference>
<sequence>MGSAALQDRYLQSCLGGLHVRIGGEGPVILFWPSLLMTGSMWAAQAEYFADRYTVILVDPPGHGDSQSLTRMFRFEDCAHAITQILDSLGIERAHVVGNSWGGMIGGTFTAMYPHRAGASVLMNATASRASMRQRVEFRLLTEIVRILGRFREPLTTRAVKAFVGPTIMRERPHVEQSIRAELRDLSVDSVYWAVNSVVPARPDQRELLGRITTPILVIAGREDPTFPVAETELMAEAIPGAELVIMENTGHLAALERPEEVNALIDDFLKRHPIED</sequence>
<dbReference type="SUPFAM" id="SSF53474">
    <property type="entry name" value="alpha/beta-Hydrolases"/>
    <property type="match status" value="1"/>
</dbReference>
<dbReference type="InterPro" id="IPR029058">
    <property type="entry name" value="AB_hydrolase_fold"/>
</dbReference>
<dbReference type="AlphaFoldDB" id="A0A0U0YL86"/>
<dbReference type="Gene3D" id="3.40.50.1820">
    <property type="entry name" value="alpha/beta hydrolase"/>
    <property type="match status" value="1"/>
</dbReference>
<name>A0A0U0YL86_9MYCO</name>
<dbReference type="InterPro" id="IPR000639">
    <property type="entry name" value="Epox_hydrolase-like"/>
</dbReference>
<organism evidence="2 4">
    <name type="scientific">Mycobacteroides abscessus</name>
    <dbReference type="NCBI Taxonomy" id="36809"/>
    <lineage>
        <taxon>Bacteria</taxon>
        <taxon>Bacillati</taxon>
        <taxon>Actinomycetota</taxon>
        <taxon>Actinomycetes</taxon>
        <taxon>Mycobacteriales</taxon>
        <taxon>Mycobacteriaceae</taxon>
        <taxon>Mycobacteroides</taxon>
    </lineage>
</organism>
<dbReference type="EC" id="3.1.1.24" evidence="2"/>
<dbReference type="Proteomes" id="UP000038487">
    <property type="component" value="Unassembled WGS sequence"/>
</dbReference>
<dbReference type="InterPro" id="IPR000073">
    <property type="entry name" value="AB_hydrolase_1"/>
</dbReference>
<dbReference type="RefSeq" id="WP_005083613.1">
    <property type="nucleotide sequence ID" value="NZ_CM125927.1"/>
</dbReference>
<dbReference type="Pfam" id="PF00561">
    <property type="entry name" value="Abhydrolase_1"/>
    <property type="match status" value="1"/>
</dbReference>
<dbReference type="PRINTS" id="PR00111">
    <property type="entry name" value="ABHYDROLASE"/>
</dbReference>
<keyword evidence="2" id="KW-0378">Hydrolase</keyword>
<dbReference type="InterPro" id="IPR050266">
    <property type="entry name" value="AB_hydrolase_sf"/>
</dbReference>
<dbReference type="EMBL" id="CSUW01000004">
    <property type="protein sequence ID" value="CPT26604.1"/>
    <property type="molecule type" value="Genomic_DNA"/>
</dbReference>
<reference evidence="2 4" key="1">
    <citation type="submission" date="2015-03" db="EMBL/GenBank/DDBJ databases">
        <authorList>
            <consortium name="Pathogen Informatics"/>
            <person name="Murphy D."/>
        </authorList>
    </citation>
    <scope>NUCLEOTIDE SEQUENCE [LARGE SCALE GENOMIC DNA]</scope>
    <source>
        <strain evidence="2 4">PAP036</strain>
    </source>
</reference>
<evidence type="ECO:0000313" key="2">
    <source>
        <dbReference type="EMBL" id="CPT26604.1"/>
    </source>
</evidence>
<dbReference type="Proteomes" id="UP000284557">
    <property type="component" value="Unassembled WGS sequence"/>
</dbReference>
<feature type="domain" description="AB hydrolase-1" evidence="1">
    <location>
        <begin position="27"/>
        <end position="259"/>
    </location>
</feature>
<dbReference type="PANTHER" id="PTHR43798">
    <property type="entry name" value="MONOACYLGLYCEROL LIPASE"/>
    <property type="match status" value="1"/>
</dbReference>
<gene>
    <name evidence="2" type="primary">catD_3</name>
    <name evidence="3" type="ORF">D2E76_07900</name>
    <name evidence="2" type="ORF">ERS075527_02109</name>
</gene>